<name>A0A1E7DUM5_9BACI</name>
<dbReference type="STRING" id="1714016.BA724_14210"/>
<organism evidence="2 3">
    <name type="scientific">Domibacillus iocasae</name>
    <dbReference type="NCBI Taxonomy" id="1714016"/>
    <lineage>
        <taxon>Bacteria</taxon>
        <taxon>Bacillati</taxon>
        <taxon>Bacillota</taxon>
        <taxon>Bacilli</taxon>
        <taxon>Bacillales</taxon>
        <taxon>Bacillaceae</taxon>
        <taxon>Domibacillus</taxon>
    </lineage>
</organism>
<dbReference type="EMBL" id="MAMP01000002">
    <property type="protein sequence ID" value="OES46388.1"/>
    <property type="molecule type" value="Genomic_DNA"/>
</dbReference>
<gene>
    <name evidence="2" type="ORF">BA724_14210</name>
</gene>
<accession>A0A1E7DUM5</accession>
<protein>
    <recommendedName>
        <fullName evidence="1">FAD/NAD(P)-binding domain-containing protein</fullName>
    </recommendedName>
</protein>
<dbReference type="PANTHER" id="PTHR38663">
    <property type="match status" value="1"/>
</dbReference>
<evidence type="ECO:0000313" key="3">
    <source>
        <dbReference type="Proteomes" id="UP000095658"/>
    </source>
</evidence>
<evidence type="ECO:0000313" key="2">
    <source>
        <dbReference type="EMBL" id="OES46388.1"/>
    </source>
</evidence>
<sequence length="375" mass="42851">MIEWAIIGGGIHGCTAATFLIKSGKTSIDRLRIIDLYDKPMARWRRNTKRIGMEYLRSPVVHHIDVHPLSLQKYSDSAKSRDLYGYYKRPQLDFFNDHSENVLYEINIQKAWKQGKVVSVKRNERWVLTLESGEQIMAENIIVAISVNEQPMIPEWAHKRAFHIFDEQIPDFKKLKPPVVIVGGGITAAHTAVAVSQLFPGKTTLLKRHPFRVHFFDSDPGWLGPKNQTGFRKIEDYQQRREVIKAARHKGSITQELFYKLARFQKRNELQIISGEPIKMNETTITMKDHSNIQAKTVILATGFKSSLPSQPWLQKLILNENLQCAHCGYPIVNESLEWCPHLFVMGPLAELEIGPIARNISGARQAAERIVANL</sequence>
<dbReference type="RefSeq" id="WP_069936926.1">
    <property type="nucleotide sequence ID" value="NZ_MAMP01000002.1"/>
</dbReference>
<dbReference type="Proteomes" id="UP000095658">
    <property type="component" value="Unassembled WGS sequence"/>
</dbReference>
<dbReference type="AlphaFoldDB" id="A0A1E7DUM5"/>
<comment type="caution">
    <text evidence="2">The sequence shown here is derived from an EMBL/GenBank/DDBJ whole genome shotgun (WGS) entry which is preliminary data.</text>
</comment>
<dbReference type="InterPro" id="IPR036188">
    <property type="entry name" value="FAD/NAD-bd_sf"/>
</dbReference>
<evidence type="ECO:0000259" key="1">
    <source>
        <dbReference type="Pfam" id="PF07992"/>
    </source>
</evidence>
<feature type="domain" description="FAD/NAD(P)-binding" evidence="1">
    <location>
        <begin position="5"/>
        <end position="350"/>
    </location>
</feature>
<dbReference type="InterPro" id="IPR023753">
    <property type="entry name" value="FAD/NAD-binding_dom"/>
</dbReference>
<dbReference type="GO" id="GO:0016491">
    <property type="term" value="F:oxidoreductase activity"/>
    <property type="evidence" value="ECO:0007669"/>
    <property type="project" value="InterPro"/>
</dbReference>
<dbReference type="PANTHER" id="PTHR38663:SF1">
    <property type="entry name" value="L-ORNITHINE N(5)-MONOOXYGENASE"/>
    <property type="match status" value="1"/>
</dbReference>
<proteinExistence type="predicted"/>
<dbReference type="Pfam" id="PF07992">
    <property type="entry name" value="Pyr_redox_2"/>
    <property type="match status" value="1"/>
</dbReference>
<dbReference type="SUPFAM" id="SSF51905">
    <property type="entry name" value="FAD/NAD(P)-binding domain"/>
    <property type="match status" value="2"/>
</dbReference>
<keyword evidence="3" id="KW-1185">Reference proteome</keyword>
<dbReference type="OrthoDB" id="370110at2"/>
<dbReference type="Gene3D" id="3.50.50.60">
    <property type="entry name" value="FAD/NAD(P)-binding domain"/>
    <property type="match status" value="1"/>
</dbReference>
<reference evidence="2 3" key="1">
    <citation type="submission" date="2016-06" db="EMBL/GenBank/DDBJ databases">
        <title>Domibacillus iocasae genome sequencing.</title>
        <authorList>
            <person name="Verma A."/>
            <person name="Pal Y."/>
            <person name="Ojha A.K."/>
            <person name="Krishnamurthi S."/>
        </authorList>
    </citation>
    <scope>NUCLEOTIDE SEQUENCE [LARGE SCALE GENOMIC DNA]</scope>
    <source>
        <strain evidence="2 3">DSM 29979</strain>
    </source>
</reference>